<name>A0A8S5S134_9CAUD</name>
<evidence type="ECO:0000313" key="1">
    <source>
        <dbReference type="EMBL" id="DAF44431.1"/>
    </source>
</evidence>
<reference evidence="1" key="1">
    <citation type="journal article" date="2021" name="Proc. Natl. Acad. Sci. U.S.A.">
        <title>A Catalog of Tens of Thousands of Viruses from Human Metagenomes Reveals Hidden Associations with Chronic Diseases.</title>
        <authorList>
            <person name="Tisza M.J."/>
            <person name="Buck C.B."/>
        </authorList>
    </citation>
    <scope>NUCLEOTIDE SEQUENCE</scope>
    <source>
        <strain evidence="1">Ct8Lf7</strain>
    </source>
</reference>
<organism evidence="1">
    <name type="scientific">Podoviridae sp. ct8Lf7</name>
    <dbReference type="NCBI Taxonomy" id="2827723"/>
    <lineage>
        <taxon>Viruses</taxon>
        <taxon>Duplodnaviria</taxon>
        <taxon>Heunggongvirae</taxon>
        <taxon>Uroviricota</taxon>
        <taxon>Caudoviricetes</taxon>
    </lineage>
</organism>
<protein>
    <submittedName>
        <fullName evidence="1">Uncharacterized protein</fullName>
    </submittedName>
</protein>
<proteinExistence type="predicted"/>
<sequence length="72" mass="8203">MWDTTVTSNYNDVDITLYVHSVYMQQWGIIGIRARLNKSEDARSMNVSLSGIVGNLPPDRFRLYYNVSSGLC</sequence>
<accession>A0A8S5S134</accession>
<dbReference type="EMBL" id="BK032511">
    <property type="protein sequence ID" value="DAF44431.1"/>
    <property type="molecule type" value="Genomic_DNA"/>
</dbReference>